<organism evidence="1 2">
    <name type="scientific">Algoriphagus pacificus</name>
    <dbReference type="NCBI Taxonomy" id="2811234"/>
    <lineage>
        <taxon>Bacteria</taxon>
        <taxon>Pseudomonadati</taxon>
        <taxon>Bacteroidota</taxon>
        <taxon>Cytophagia</taxon>
        <taxon>Cytophagales</taxon>
        <taxon>Cyclobacteriaceae</taxon>
        <taxon>Algoriphagus</taxon>
    </lineage>
</organism>
<dbReference type="RefSeq" id="WP_206587111.1">
    <property type="nucleotide sequence ID" value="NZ_JAFKCU010000003.1"/>
</dbReference>
<accession>A0ABS3CH63</accession>
<keyword evidence="2" id="KW-1185">Reference proteome</keyword>
<gene>
    <name evidence="1" type="ORF">J0A69_13385</name>
</gene>
<name>A0ABS3CH63_9BACT</name>
<proteinExistence type="predicted"/>
<protein>
    <recommendedName>
        <fullName evidence="3">Lipocalin-like domain-containing protein</fullName>
    </recommendedName>
</protein>
<evidence type="ECO:0000313" key="2">
    <source>
        <dbReference type="Proteomes" id="UP000664480"/>
    </source>
</evidence>
<dbReference type="Proteomes" id="UP000664480">
    <property type="component" value="Unassembled WGS sequence"/>
</dbReference>
<reference evidence="1 2" key="1">
    <citation type="submission" date="2021-03" db="EMBL/GenBank/DDBJ databases">
        <title>novel species isolated from a fishpond in China.</title>
        <authorList>
            <person name="Lu H."/>
            <person name="Cai Z."/>
        </authorList>
    </citation>
    <scope>NUCLEOTIDE SEQUENCE [LARGE SCALE GENOMIC DNA]</scope>
    <source>
        <strain evidence="1 2">YJ13C</strain>
    </source>
</reference>
<evidence type="ECO:0000313" key="1">
    <source>
        <dbReference type="EMBL" id="MBN7816433.1"/>
    </source>
</evidence>
<comment type="caution">
    <text evidence="1">The sequence shown here is derived from an EMBL/GenBank/DDBJ whole genome shotgun (WGS) entry which is preliminary data.</text>
</comment>
<sequence>MKNLFVWFGLFFLILACKNESEPDLTVIGDWELVEIYNPWTGEAGTKYVDRYFQTYKFMSNGTFTKTRKNEGGTITTGSGTYELEEVPLYISSDAKLYINLTFIGGDEVKNNCGEPNSEQLHLRNNGRLNNFSATPCDGPGYTFEKK</sequence>
<evidence type="ECO:0008006" key="3">
    <source>
        <dbReference type="Google" id="ProtNLM"/>
    </source>
</evidence>
<dbReference type="PROSITE" id="PS51257">
    <property type="entry name" value="PROKAR_LIPOPROTEIN"/>
    <property type="match status" value="1"/>
</dbReference>
<dbReference type="EMBL" id="JAFKCU010000003">
    <property type="protein sequence ID" value="MBN7816433.1"/>
    <property type="molecule type" value="Genomic_DNA"/>
</dbReference>